<dbReference type="Proteomes" id="UP001234178">
    <property type="component" value="Unassembled WGS sequence"/>
</dbReference>
<dbReference type="EMBL" id="JAOYFB010000040">
    <property type="protein sequence ID" value="KAK4037245.1"/>
    <property type="molecule type" value="Genomic_DNA"/>
</dbReference>
<evidence type="ECO:0000313" key="1">
    <source>
        <dbReference type="EMBL" id="KAK4037245.1"/>
    </source>
</evidence>
<keyword evidence="2" id="KW-1185">Reference proteome</keyword>
<organism evidence="1 2">
    <name type="scientific">Daphnia magna</name>
    <dbReference type="NCBI Taxonomy" id="35525"/>
    <lineage>
        <taxon>Eukaryota</taxon>
        <taxon>Metazoa</taxon>
        <taxon>Ecdysozoa</taxon>
        <taxon>Arthropoda</taxon>
        <taxon>Crustacea</taxon>
        <taxon>Branchiopoda</taxon>
        <taxon>Diplostraca</taxon>
        <taxon>Cladocera</taxon>
        <taxon>Anomopoda</taxon>
        <taxon>Daphniidae</taxon>
        <taxon>Daphnia</taxon>
    </lineage>
</organism>
<proteinExistence type="predicted"/>
<protein>
    <submittedName>
        <fullName evidence="1">Uncharacterized protein</fullName>
    </submittedName>
</protein>
<reference evidence="1 2" key="1">
    <citation type="journal article" date="2023" name="Nucleic Acids Res.">
        <title>The hologenome of Daphnia magna reveals possible DNA methylation and microbiome-mediated evolution of the host genome.</title>
        <authorList>
            <person name="Chaturvedi A."/>
            <person name="Li X."/>
            <person name="Dhandapani V."/>
            <person name="Marshall H."/>
            <person name="Kissane S."/>
            <person name="Cuenca-Cambronero M."/>
            <person name="Asole G."/>
            <person name="Calvet F."/>
            <person name="Ruiz-Romero M."/>
            <person name="Marangio P."/>
            <person name="Guigo R."/>
            <person name="Rago D."/>
            <person name="Mirbahai L."/>
            <person name="Eastwood N."/>
            <person name="Colbourne J.K."/>
            <person name="Zhou J."/>
            <person name="Mallon E."/>
            <person name="Orsini L."/>
        </authorList>
    </citation>
    <scope>NUCLEOTIDE SEQUENCE [LARGE SCALE GENOMIC DNA]</scope>
    <source>
        <strain evidence="1">LRV0_1</strain>
    </source>
</reference>
<gene>
    <name evidence="1" type="ORF">OUZ56_029282</name>
</gene>
<name>A0ABR0B6D5_9CRUS</name>
<comment type="caution">
    <text evidence="1">The sequence shown here is derived from an EMBL/GenBank/DDBJ whole genome shotgun (WGS) entry which is preliminary data.</text>
</comment>
<accession>A0ABR0B6D5</accession>
<evidence type="ECO:0000313" key="2">
    <source>
        <dbReference type="Proteomes" id="UP001234178"/>
    </source>
</evidence>
<sequence>MLGGWAAECCGWREEQHDNGMAAVAAKGVQADQQQTAGKQQDKTMLSLSISLMIAKTKYCSENSI</sequence>